<proteinExistence type="predicted"/>
<dbReference type="EMBL" id="SMFQ01000002">
    <property type="protein sequence ID" value="TCJ88512.1"/>
    <property type="molecule type" value="Genomic_DNA"/>
</dbReference>
<accession>A0A4R1F794</accession>
<dbReference type="OrthoDB" id="9766552at2"/>
<evidence type="ECO:0000313" key="4">
    <source>
        <dbReference type="Proteomes" id="UP000294887"/>
    </source>
</evidence>
<reference evidence="3 4" key="1">
    <citation type="submission" date="2019-03" db="EMBL/GenBank/DDBJ databases">
        <title>Genomic Encyclopedia of Type Strains, Phase IV (KMG-IV): sequencing the most valuable type-strain genomes for metagenomic binning, comparative biology and taxonomic classification.</title>
        <authorList>
            <person name="Goeker M."/>
        </authorList>
    </citation>
    <scope>NUCLEOTIDE SEQUENCE [LARGE SCALE GENOMIC DNA]</scope>
    <source>
        <strain evidence="3 4">DSM 24830</strain>
    </source>
</reference>
<dbReference type="InterPro" id="IPR037035">
    <property type="entry name" value="GK-like_C_sf"/>
</dbReference>
<dbReference type="AlphaFoldDB" id="A0A4R1F794"/>
<dbReference type="Pfam" id="PF13660">
    <property type="entry name" value="DUF4147"/>
    <property type="match status" value="1"/>
</dbReference>
<dbReference type="RefSeq" id="WP_131904205.1">
    <property type="nucleotide sequence ID" value="NZ_BAAAFU010000008.1"/>
</dbReference>
<sequence>MNNHKENLLAIFHAALSSVEGKAVVSKELEADNDPYPYPDEFHVIAIGKAADSMYQGVPDDRVKSALVISKHGHISAEVEQNEKVICVESDHPVPKENSIKAGEVLLDYLRELPEGEPCLFLISGGASALVEVLNEGWDLSQLQELTDYLLANAYPIDQINSIRRRLSAIKGGGLWRYLNGRPVNCLMISDVPEDNPEVIGSGLLFLVDEKELPDLPERWKDKLNKIKAPMWGGDFNWKIIASLEIAKEAAAVKAKSLGYSCQVIPEFLEDDASVAAINCVDALKNEAGKLLIWGGETTVNLPSNPGLGGRNQHLALTAAKYMAGPDECYLLAAGTDGTDGLTTATGAIVDNHTTELGLSKNLDVADYLDRADSHSYFKQTEGLITTGASGTNVMDLVIGICPV</sequence>
<comment type="caution">
    <text evidence="3">The sequence shown here is derived from an EMBL/GenBank/DDBJ whole genome shotgun (WGS) entry which is preliminary data.</text>
</comment>
<dbReference type="Gene3D" id="3.40.1480.10">
    <property type="entry name" value="MOFRL domain"/>
    <property type="match status" value="1"/>
</dbReference>
<dbReference type="PANTHER" id="PTHR12227:SF0">
    <property type="entry name" value="GLYCERATE KINASE"/>
    <property type="match status" value="1"/>
</dbReference>
<dbReference type="InterPro" id="IPR039760">
    <property type="entry name" value="MOFRL_protein"/>
</dbReference>
<feature type="domain" description="MOFRL-associated" evidence="2">
    <location>
        <begin position="8"/>
        <end position="205"/>
    </location>
</feature>
<dbReference type="Proteomes" id="UP000294887">
    <property type="component" value="Unassembled WGS sequence"/>
</dbReference>
<dbReference type="Pfam" id="PF05161">
    <property type="entry name" value="MOFRL"/>
    <property type="match status" value="1"/>
</dbReference>
<gene>
    <name evidence="3" type="ORF">EV695_0368</name>
</gene>
<dbReference type="InterPro" id="IPR025286">
    <property type="entry name" value="MOFRL_assoc_dom"/>
</dbReference>
<keyword evidence="4" id="KW-1185">Reference proteome</keyword>
<dbReference type="Gene3D" id="3.40.50.10180">
    <property type="entry name" value="Glycerate kinase, MOFRL-like N-terminal domain"/>
    <property type="match status" value="1"/>
</dbReference>
<dbReference type="InterPro" id="IPR038614">
    <property type="entry name" value="GK_N_sf"/>
</dbReference>
<dbReference type="SUPFAM" id="SSF82544">
    <property type="entry name" value="GckA/TtuD-like"/>
    <property type="match status" value="1"/>
</dbReference>
<organism evidence="3 4">
    <name type="scientific">Cocleimonas flava</name>
    <dbReference type="NCBI Taxonomy" id="634765"/>
    <lineage>
        <taxon>Bacteria</taxon>
        <taxon>Pseudomonadati</taxon>
        <taxon>Pseudomonadota</taxon>
        <taxon>Gammaproteobacteria</taxon>
        <taxon>Thiotrichales</taxon>
        <taxon>Thiotrichaceae</taxon>
        <taxon>Cocleimonas</taxon>
    </lineage>
</organism>
<keyword evidence="3" id="KW-0670">Pyruvate</keyword>
<evidence type="ECO:0000259" key="2">
    <source>
        <dbReference type="Pfam" id="PF13660"/>
    </source>
</evidence>
<protein>
    <submittedName>
        <fullName evidence="3">Hydroxypyruvate reductase</fullName>
    </submittedName>
</protein>
<evidence type="ECO:0000313" key="3">
    <source>
        <dbReference type="EMBL" id="TCJ88512.1"/>
    </source>
</evidence>
<dbReference type="PANTHER" id="PTHR12227">
    <property type="entry name" value="GLYCERATE KINASE"/>
    <property type="match status" value="1"/>
</dbReference>
<evidence type="ECO:0000259" key="1">
    <source>
        <dbReference type="Pfam" id="PF05161"/>
    </source>
</evidence>
<dbReference type="InterPro" id="IPR007835">
    <property type="entry name" value="MOFRL"/>
</dbReference>
<feature type="domain" description="MOFRL" evidence="1">
    <location>
        <begin position="291"/>
        <end position="396"/>
    </location>
</feature>
<dbReference type="GO" id="GO:0005737">
    <property type="term" value="C:cytoplasm"/>
    <property type="evidence" value="ECO:0007669"/>
    <property type="project" value="TreeGrafter"/>
</dbReference>
<dbReference type="GO" id="GO:0008887">
    <property type="term" value="F:glycerate kinase activity"/>
    <property type="evidence" value="ECO:0007669"/>
    <property type="project" value="InterPro"/>
</dbReference>
<name>A0A4R1F794_9GAMM</name>